<keyword evidence="2" id="KW-1185">Reference proteome</keyword>
<dbReference type="EMBL" id="AEIG01000006">
    <property type="protein sequence ID" value="EGG30758.1"/>
    <property type="molecule type" value="Genomic_DNA"/>
</dbReference>
<dbReference type="eggNOG" id="COG4122">
    <property type="taxonomic scope" value="Bacteria"/>
</dbReference>
<dbReference type="Gene3D" id="3.40.50.150">
    <property type="entry name" value="Vaccinia Virus protein VP39"/>
    <property type="match status" value="1"/>
</dbReference>
<proteinExistence type="predicted"/>
<dbReference type="AlphaFoldDB" id="F3KYT5"/>
<gene>
    <name evidence="1" type="ORF">IMCC3088_2339</name>
</gene>
<name>F3KYT5_9GAMM</name>
<sequence length="207" mass="22097">MLNASRQHLVNQVPGFLSQAEGEALYRAADSVAHLGCILEIGSYCGKSTVFLGAAAEQSGNLVFALDHHQGSVEHQPGEFFYDPNLTDKDGRTDTLHTFRQTLTAAGLNHSVVALVGDATAIGLRWQQRLGMVFIDGGHSMHDAVSDYRLWSGHVALGGLLAVHDHYPKASAGGQAPKAIIDAALQSGLWDLIESCDSLKVLQRLGA</sequence>
<dbReference type="SUPFAM" id="SSF53335">
    <property type="entry name" value="S-adenosyl-L-methionine-dependent methyltransferases"/>
    <property type="match status" value="1"/>
</dbReference>
<dbReference type="RefSeq" id="WP_009574567.1">
    <property type="nucleotide sequence ID" value="NZ_AEIG01000006.1"/>
</dbReference>
<protein>
    <submittedName>
        <fullName evidence="1">Putative secreted protein</fullName>
    </submittedName>
</protein>
<dbReference type="Pfam" id="PF13578">
    <property type="entry name" value="Methyltransf_24"/>
    <property type="match status" value="1"/>
</dbReference>
<reference evidence="1 2" key="1">
    <citation type="journal article" date="2011" name="J. Bacteriol.">
        <title>Genome sequence of strain IMCC3088, a proteorhodopsin-containing marine bacterium belonging to the OM60/NOR5 clade.</title>
        <authorList>
            <person name="Jang Y."/>
            <person name="Oh H.M."/>
            <person name="Kang I."/>
            <person name="Lee K."/>
            <person name="Yang S.J."/>
            <person name="Cho J.C."/>
        </authorList>
    </citation>
    <scope>NUCLEOTIDE SEQUENCE [LARGE SCALE GENOMIC DNA]</scope>
    <source>
        <strain evidence="1 2">IMCC3088</strain>
    </source>
</reference>
<accession>F3KYT5</accession>
<dbReference type="InterPro" id="IPR029063">
    <property type="entry name" value="SAM-dependent_MTases_sf"/>
</dbReference>
<evidence type="ECO:0000313" key="2">
    <source>
        <dbReference type="Proteomes" id="UP000005615"/>
    </source>
</evidence>
<dbReference type="OrthoDB" id="240750at2"/>
<organism evidence="1 2">
    <name type="scientific">Aequoribacter fuscus</name>
    <dbReference type="NCBI Taxonomy" id="2518989"/>
    <lineage>
        <taxon>Bacteria</taxon>
        <taxon>Pseudomonadati</taxon>
        <taxon>Pseudomonadota</taxon>
        <taxon>Gammaproteobacteria</taxon>
        <taxon>Cellvibrionales</taxon>
        <taxon>Halieaceae</taxon>
        <taxon>Aequoribacter</taxon>
    </lineage>
</organism>
<comment type="caution">
    <text evidence="1">The sequence shown here is derived from an EMBL/GenBank/DDBJ whole genome shotgun (WGS) entry which is preliminary data.</text>
</comment>
<dbReference type="STRING" id="2518989.IMCC3088_2339"/>
<dbReference type="Proteomes" id="UP000005615">
    <property type="component" value="Unassembled WGS sequence"/>
</dbReference>
<evidence type="ECO:0000313" key="1">
    <source>
        <dbReference type="EMBL" id="EGG30758.1"/>
    </source>
</evidence>